<dbReference type="Pfam" id="PF13714">
    <property type="entry name" value="PEP_mutase"/>
    <property type="match status" value="1"/>
</dbReference>
<dbReference type="InterPro" id="IPR040442">
    <property type="entry name" value="Pyrv_kinase-like_dom_sf"/>
</dbReference>
<protein>
    <submittedName>
        <fullName evidence="1">Oxaloacetate decarboxylase</fullName>
        <ecNumber evidence="1">4.1.1.3</ecNumber>
    </submittedName>
</protein>
<dbReference type="SUPFAM" id="SSF51621">
    <property type="entry name" value="Phosphoenolpyruvate/pyruvate domain"/>
    <property type="match status" value="1"/>
</dbReference>
<name>A0A238K317_9RHOB</name>
<dbReference type="OrthoDB" id="8629576at2"/>
<keyword evidence="1" id="KW-0456">Lyase</keyword>
<dbReference type="Gene3D" id="3.20.20.60">
    <property type="entry name" value="Phosphoenolpyruvate-binding domains"/>
    <property type="match status" value="1"/>
</dbReference>
<reference evidence="1 2" key="1">
    <citation type="submission" date="2017-05" db="EMBL/GenBank/DDBJ databases">
        <authorList>
            <person name="Song R."/>
            <person name="Chenine A.L."/>
            <person name="Ruprecht R.M."/>
        </authorList>
    </citation>
    <scope>NUCLEOTIDE SEQUENCE [LARGE SCALE GENOMIC DNA]</scope>
    <source>
        <strain evidence="1 2">CECT 8898</strain>
    </source>
</reference>
<dbReference type="GO" id="GO:0019629">
    <property type="term" value="P:propionate catabolic process, 2-methylcitrate cycle"/>
    <property type="evidence" value="ECO:0007669"/>
    <property type="project" value="TreeGrafter"/>
</dbReference>
<organism evidence="1 2">
    <name type="scientific">Maliponia aquimaris</name>
    <dbReference type="NCBI Taxonomy" id="1673631"/>
    <lineage>
        <taxon>Bacteria</taxon>
        <taxon>Pseudomonadati</taxon>
        <taxon>Pseudomonadota</taxon>
        <taxon>Alphaproteobacteria</taxon>
        <taxon>Rhodobacterales</taxon>
        <taxon>Paracoccaceae</taxon>
        <taxon>Maliponia</taxon>
    </lineage>
</organism>
<dbReference type="EMBL" id="FXYF01000002">
    <property type="protein sequence ID" value="SMX36857.1"/>
    <property type="molecule type" value="Genomic_DNA"/>
</dbReference>
<dbReference type="RefSeq" id="WP_094019929.1">
    <property type="nucleotide sequence ID" value="NZ_FXYF01000002.1"/>
</dbReference>
<dbReference type="Proteomes" id="UP000207598">
    <property type="component" value="Unassembled WGS sequence"/>
</dbReference>
<evidence type="ECO:0000313" key="1">
    <source>
        <dbReference type="EMBL" id="SMX36857.1"/>
    </source>
</evidence>
<proteinExistence type="predicted"/>
<dbReference type="AlphaFoldDB" id="A0A238K317"/>
<dbReference type="EC" id="4.1.1.3" evidence="1"/>
<accession>A0A238K317</accession>
<sequence length="284" mass="29544">MSSERLTPADSRRVLRAILEGDSCVRPASVYDALSVRAAARLGFPLAMLGGSVAALAVLGAPDHQMLTLDEVAGLCRRICRAGALPLLVDADHGFGNALHATRTVEELEAVGVAGMTLEDTALPIGFGATAPALVSLEEARARLVSALEARGDPSFVIVARTDARLLAAQDLIDRVRAYGAEGADALFVTGARAPEVLAEAAQVSRLPLIVPEPKGALAGADLAALGVRICLTPHRTLPAALSAAWDSLAAAPGAREVEKPADLVETLSEAQLWDDRISRFLTP</sequence>
<dbReference type="PANTHER" id="PTHR42905:SF3">
    <property type="entry name" value="OXALOACETATE DECARBOXYLASE"/>
    <property type="match status" value="1"/>
</dbReference>
<evidence type="ECO:0000313" key="2">
    <source>
        <dbReference type="Proteomes" id="UP000207598"/>
    </source>
</evidence>
<gene>
    <name evidence="1" type="ORF">MAA8898_01080</name>
</gene>
<dbReference type="GO" id="GO:0046421">
    <property type="term" value="F:methylisocitrate lyase activity"/>
    <property type="evidence" value="ECO:0007669"/>
    <property type="project" value="TreeGrafter"/>
</dbReference>
<dbReference type="InterPro" id="IPR039556">
    <property type="entry name" value="ICL/PEPM"/>
</dbReference>
<dbReference type="InterPro" id="IPR015813">
    <property type="entry name" value="Pyrv/PenolPyrv_kinase-like_dom"/>
</dbReference>
<dbReference type="PANTHER" id="PTHR42905">
    <property type="entry name" value="PHOSPHOENOLPYRUVATE CARBOXYLASE"/>
    <property type="match status" value="1"/>
</dbReference>
<keyword evidence="2" id="KW-1185">Reference proteome</keyword>
<dbReference type="CDD" id="cd00377">
    <property type="entry name" value="ICL_PEPM"/>
    <property type="match status" value="1"/>
</dbReference>